<dbReference type="RefSeq" id="WP_165875870.1">
    <property type="nucleotide sequence ID" value="NZ_SMAG01000003.1"/>
</dbReference>
<sequence>MGKKEMKAKPIPKESTDTEFASEFQFSTESNEITHSINEAYSQIGPRKRDLEK</sequence>
<feature type="region of interest" description="Disordered" evidence="1">
    <location>
        <begin position="33"/>
        <end position="53"/>
    </location>
</feature>
<gene>
    <name evidence="2" type="ORF">EDD58_103344</name>
</gene>
<organism evidence="2 3">
    <name type="scientific">Hazenella coriacea</name>
    <dbReference type="NCBI Taxonomy" id="1179467"/>
    <lineage>
        <taxon>Bacteria</taxon>
        <taxon>Bacillati</taxon>
        <taxon>Bacillota</taxon>
        <taxon>Bacilli</taxon>
        <taxon>Bacillales</taxon>
        <taxon>Thermoactinomycetaceae</taxon>
        <taxon>Hazenella</taxon>
    </lineage>
</organism>
<protein>
    <submittedName>
        <fullName evidence="2">Uncharacterized protein</fullName>
    </submittedName>
</protein>
<proteinExistence type="predicted"/>
<evidence type="ECO:0000313" key="2">
    <source>
        <dbReference type="EMBL" id="TCS94919.1"/>
    </source>
</evidence>
<evidence type="ECO:0000256" key="1">
    <source>
        <dbReference type="SAM" id="MobiDB-lite"/>
    </source>
</evidence>
<name>A0A4R3L5J9_9BACL</name>
<reference evidence="2 3" key="1">
    <citation type="submission" date="2019-03" db="EMBL/GenBank/DDBJ databases">
        <title>Genomic Encyclopedia of Type Strains, Phase IV (KMG-IV): sequencing the most valuable type-strain genomes for metagenomic binning, comparative biology and taxonomic classification.</title>
        <authorList>
            <person name="Goeker M."/>
        </authorList>
    </citation>
    <scope>NUCLEOTIDE SEQUENCE [LARGE SCALE GENOMIC DNA]</scope>
    <source>
        <strain evidence="2 3">DSM 45707</strain>
    </source>
</reference>
<accession>A0A4R3L5J9</accession>
<evidence type="ECO:0000313" key="3">
    <source>
        <dbReference type="Proteomes" id="UP000294937"/>
    </source>
</evidence>
<dbReference type="AlphaFoldDB" id="A0A4R3L5J9"/>
<dbReference type="Proteomes" id="UP000294937">
    <property type="component" value="Unassembled WGS sequence"/>
</dbReference>
<comment type="caution">
    <text evidence="2">The sequence shown here is derived from an EMBL/GenBank/DDBJ whole genome shotgun (WGS) entry which is preliminary data.</text>
</comment>
<keyword evidence="3" id="KW-1185">Reference proteome</keyword>
<dbReference type="EMBL" id="SMAG01000003">
    <property type="protein sequence ID" value="TCS94919.1"/>
    <property type="molecule type" value="Genomic_DNA"/>
</dbReference>